<reference evidence="1 2" key="1">
    <citation type="submission" date="2023-09" db="EMBL/GenBank/DDBJ databases">
        <authorList>
            <person name="Wang M."/>
        </authorList>
    </citation>
    <scope>NUCLEOTIDE SEQUENCE [LARGE SCALE GENOMIC DNA]</scope>
    <source>
        <strain evidence="1">GT-2023</strain>
        <tissue evidence="1">Liver</tissue>
    </source>
</reference>
<dbReference type="EMBL" id="JAYMGO010000011">
    <property type="protein sequence ID" value="KAL1265462.1"/>
    <property type="molecule type" value="Genomic_DNA"/>
</dbReference>
<organism evidence="1 2">
    <name type="scientific">Cirrhinus molitorella</name>
    <name type="common">mud carp</name>
    <dbReference type="NCBI Taxonomy" id="172907"/>
    <lineage>
        <taxon>Eukaryota</taxon>
        <taxon>Metazoa</taxon>
        <taxon>Chordata</taxon>
        <taxon>Craniata</taxon>
        <taxon>Vertebrata</taxon>
        <taxon>Euteleostomi</taxon>
        <taxon>Actinopterygii</taxon>
        <taxon>Neopterygii</taxon>
        <taxon>Teleostei</taxon>
        <taxon>Ostariophysi</taxon>
        <taxon>Cypriniformes</taxon>
        <taxon>Cyprinidae</taxon>
        <taxon>Labeoninae</taxon>
        <taxon>Labeonini</taxon>
        <taxon>Cirrhinus</taxon>
    </lineage>
</organism>
<keyword evidence="2" id="KW-1185">Reference proteome</keyword>
<name>A0ABR3MLH7_9TELE</name>
<comment type="caution">
    <text evidence="1">The sequence shown here is derived from an EMBL/GenBank/DDBJ whole genome shotgun (WGS) entry which is preliminary data.</text>
</comment>
<dbReference type="Proteomes" id="UP001558613">
    <property type="component" value="Unassembled WGS sequence"/>
</dbReference>
<evidence type="ECO:0000313" key="2">
    <source>
        <dbReference type="Proteomes" id="UP001558613"/>
    </source>
</evidence>
<proteinExistence type="predicted"/>
<sequence>MDVEMGRSVCGYTLAGLNEGEGEVKVVVSHPVCGGMRGETDCGVRRSTMVEEGQRREEDIHRLSLPVCLCFQTHRYRYS</sequence>
<accession>A0ABR3MLH7</accession>
<evidence type="ECO:0000313" key="1">
    <source>
        <dbReference type="EMBL" id="KAL1265462.1"/>
    </source>
</evidence>
<gene>
    <name evidence="1" type="ORF">QQF64_003489</name>
</gene>
<protein>
    <submittedName>
        <fullName evidence="1">Uncharacterized protein</fullName>
    </submittedName>
</protein>